<name>A0A445AX97_ARAHY</name>
<dbReference type="Proteomes" id="UP000289738">
    <property type="component" value="Chromosome B01"/>
</dbReference>
<evidence type="ECO:0000313" key="2">
    <source>
        <dbReference type="Proteomes" id="UP000289738"/>
    </source>
</evidence>
<organism evidence="1 2">
    <name type="scientific">Arachis hypogaea</name>
    <name type="common">Peanut</name>
    <dbReference type="NCBI Taxonomy" id="3818"/>
    <lineage>
        <taxon>Eukaryota</taxon>
        <taxon>Viridiplantae</taxon>
        <taxon>Streptophyta</taxon>
        <taxon>Embryophyta</taxon>
        <taxon>Tracheophyta</taxon>
        <taxon>Spermatophyta</taxon>
        <taxon>Magnoliopsida</taxon>
        <taxon>eudicotyledons</taxon>
        <taxon>Gunneridae</taxon>
        <taxon>Pentapetalae</taxon>
        <taxon>rosids</taxon>
        <taxon>fabids</taxon>
        <taxon>Fabales</taxon>
        <taxon>Fabaceae</taxon>
        <taxon>Papilionoideae</taxon>
        <taxon>50 kb inversion clade</taxon>
        <taxon>dalbergioids sensu lato</taxon>
        <taxon>Dalbergieae</taxon>
        <taxon>Pterocarpus clade</taxon>
        <taxon>Arachis</taxon>
    </lineage>
</organism>
<sequence length="126" mass="14624">MEHISNSEDKSLNWIKLSCKNLYTYIEGHWCLDHFEGCIASFASMCPNQAEMFKQHRQLSMSVRCTIENNGKVGIRPNKTYQSFIAAAQSHRELSFIEKDMKNYITREVHNVSELEDAKKNLGNTY</sequence>
<gene>
    <name evidence="1" type="ORF">Ahy_B01g055845</name>
</gene>
<dbReference type="AlphaFoldDB" id="A0A445AX97"/>
<comment type="caution">
    <text evidence="1">The sequence shown here is derived from an EMBL/GenBank/DDBJ whole genome shotgun (WGS) entry which is preliminary data.</text>
</comment>
<keyword evidence="2" id="KW-1185">Reference proteome</keyword>
<dbReference type="EMBL" id="SDMP01000011">
    <property type="protein sequence ID" value="RYR31065.1"/>
    <property type="molecule type" value="Genomic_DNA"/>
</dbReference>
<evidence type="ECO:0008006" key="3">
    <source>
        <dbReference type="Google" id="ProtNLM"/>
    </source>
</evidence>
<evidence type="ECO:0000313" key="1">
    <source>
        <dbReference type="EMBL" id="RYR31065.1"/>
    </source>
</evidence>
<protein>
    <recommendedName>
        <fullName evidence="3">Protein FAR1-RELATED SEQUENCE</fullName>
    </recommendedName>
</protein>
<proteinExistence type="predicted"/>
<accession>A0A445AX97</accession>
<reference evidence="1 2" key="1">
    <citation type="submission" date="2019-01" db="EMBL/GenBank/DDBJ databases">
        <title>Sequencing of cultivated peanut Arachis hypogaea provides insights into genome evolution and oil improvement.</title>
        <authorList>
            <person name="Chen X."/>
        </authorList>
    </citation>
    <scope>NUCLEOTIDE SEQUENCE [LARGE SCALE GENOMIC DNA]</scope>
    <source>
        <strain evidence="2">cv. Fuhuasheng</strain>
        <tissue evidence="1">Leaves</tissue>
    </source>
</reference>